<proteinExistence type="predicted"/>
<keyword evidence="1" id="KW-0732">Signal</keyword>
<feature type="chain" id="PRO_5026815200" evidence="1">
    <location>
        <begin position="23"/>
        <end position="202"/>
    </location>
</feature>
<gene>
    <name evidence="2" type="ORF">G3480_24185</name>
</gene>
<sequence>MKRFCMALACLFAASAPTIGSAAPTWYVGYSFVYSDARNLCSFMRFQADAFGIEQADVLYKHLEDLMTTSADEGATFAHTLPSEALAKGQTGEQVVADIAAEGLAACTVAEQPVDGMLLASAFPCFYQDQQQMCFRLYVNTGDTDPTAFGIDPGPAELGGSFVLRKTWDASAGLVYAGRVALPFAVQAPLSYAASGLQIFRD</sequence>
<organism evidence="2 3">
    <name type="scientific">Thiorhodococcus mannitoliphagus</name>
    <dbReference type="NCBI Taxonomy" id="329406"/>
    <lineage>
        <taxon>Bacteria</taxon>
        <taxon>Pseudomonadati</taxon>
        <taxon>Pseudomonadota</taxon>
        <taxon>Gammaproteobacteria</taxon>
        <taxon>Chromatiales</taxon>
        <taxon>Chromatiaceae</taxon>
        <taxon>Thiorhodococcus</taxon>
    </lineage>
</organism>
<evidence type="ECO:0000313" key="3">
    <source>
        <dbReference type="Proteomes" id="UP000471640"/>
    </source>
</evidence>
<dbReference type="EMBL" id="JAAIJR010000191">
    <property type="protein sequence ID" value="NEX23355.1"/>
    <property type="molecule type" value="Genomic_DNA"/>
</dbReference>
<keyword evidence="3" id="KW-1185">Reference proteome</keyword>
<accession>A0A6P1E736</accession>
<reference evidence="2 3" key="2">
    <citation type="submission" date="2020-02" db="EMBL/GenBank/DDBJ databases">
        <title>Genome sequences of Thiorhodococcus mannitoliphagus and Thiorhodococcus minor, purple sulfur photosynthetic bacteria in the gammaproteobacterial family, Chromatiaceae.</title>
        <authorList>
            <person name="Aviles F.A."/>
            <person name="Meyer T.E."/>
            <person name="Kyndt J.A."/>
        </authorList>
    </citation>
    <scope>NUCLEOTIDE SEQUENCE [LARGE SCALE GENOMIC DNA]</scope>
    <source>
        <strain evidence="2 3">DSM 18266</strain>
    </source>
</reference>
<feature type="signal peptide" evidence="1">
    <location>
        <begin position="1"/>
        <end position="22"/>
    </location>
</feature>
<comment type="caution">
    <text evidence="2">The sequence shown here is derived from an EMBL/GenBank/DDBJ whole genome shotgun (WGS) entry which is preliminary data.</text>
</comment>
<evidence type="ECO:0000256" key="1">
    <source>
        <dbReference type="SAM" id="SignalP"/>
    </source>
</evidence>
<name>A0A6P1E736_9GAMM</name>
<reference evidence="3" key="1">
    <citation type="journal article" date="2020" name="Microbiol. Resour. Announc.">
        <title>Draft Genome Sequences of Thiorhodococcus mannitoliphagus and Thiorhodococcus minor, Purple Sulfur Photosynthetic Bacteria in the Gammaproteobacterial Family Chromatiaceae.</title>
        <authorList>
            <person name="Aviles F.A."/>
            <person name="Meyer T.E."/>
            <person name="Kyndt J.A."/>
        </authorList>
    </citation>
    <scope>NUCLEOTIDE SEQUENCE [LARGE SCALE GENOMIC DNA]</scope>
    <source>
        <strain evidence="3">DSM 18266</strain>
    </source>
</reference>
<protein>
    <submittedName>
        <fullName evidence="2">Uncharacterized protein</fullName>
    </submittedName>
</protein>
<dbReference type="RefSeq" id="WP_164656790.1">
    <property type="nucleotide sequence ID" value="NZ_JAAIJR010000191.1"/>
</dbReference>
<dbReference type="AlphaFoldDB" id="A0A6P1E736"/>
<evidence type="ECO:0000313" key="2">
    <source>
        <dbReference type="EMBL" id="NEX23355.1"/>
    </source>
</evidence>
<dbReference type="Proteomes" id="UP000471640">
    <property type="component" value="Unassembled WGS sequence"/>
</dbReference>